<dbReference type="RefSeq" id="WP_377832853.1">
    <property type="nucleotide sequence ID" value="NZ_JBHRSK010000004.1"/>
</dbReference>
<evidence type="ECO:0008006" key="4">
    <source>
        <dbReference type="Google" id="ProtNLM"/>
    </source>
</evidence>
<feature type="region of interest" description="Disordered" evidence="1">
    <location>
        <begin position="32"/>
        <end position="60"/>
    </location>
</feature>
<gene>
    <name evidence="2" type="ORF">ACFOES_08740</name>
</gene>
<name>A0ABV7AFN2_9RHOB</name>
<proteinExistence type="predicted"/>
<accession>A0ABV7AFN2</accession>
<evidence type="ECO:0000313" key="2">
    <source>
        <dbReference type="EMBL" id="MFC2968179.1"/>
    </source>
</evidence>
<dbReference type="EMBL" id="JBHRSK010000004">
    <property type="protein sequence ID" value="MFC2968179.1"/>
    <property type="molecule type" value="Genomic_DNA"/>
</dbReference>
<protein>
    <recommendedName>
        <fullName evidence="4">D-galactarate dehydratase</fullName>
    </recommendedName>
</protein>
<comment type="caution">
    <text evidence="2">The sequence shown here is derived from an EMBL/GenBank/DDBJ whole genome shotgun (WGS) entry which is preliminary data.</text>
</comment>
<dbReference type="Proteomes" id="UP001595443">
    <property type="component" value="Unassembled WGS sequence"/>
</dbReference>
<evidence type="ECO:0000313" key="3">
    <source>
        <dbReference type="Proteomes" id="UP001595443"/>
    </source>
</evidence>
<dbReference type="PROSITE" id="PS51257">
    <property type="entry name" value="PROKAR_LIPOPROTEIN"/>
    <property type="match status" value="1"/>
</dbReference>
<sequence length="150" mass="14763">MGRAIRTILGPGLGLGLALSLAGCATLPWQRPAPQAAPEAPAVPSSHPRARPAPAPVLAPGLSPAAPASLRQLGTTVASLGSPARPGLWLRTPLVAAETPGRVAVGGKSLAVTLIPLPGPRGGGSQLSLAAYRALGLPLTALPELTVSGP</sequence>
<organism evidence="2 3">
    <name type="scientific">Acidimangrovimonas pyrenivorans</name>
    <dbReference type="NCBI Taxonomy" id="2030798"/>
    <lineage>
        <taxon>Bacteria</taxon>
        <taxon>Pseudomonadati</taxon>
        <taxon>Pseudomonadota</taxon>
        <taxon>Alphaproteobacteria</taxon>
        <taxon>Rhodobacterales</taxon>
        <taxon>Paracoccaceae</taxon>
        <taxon>Acidimangrovimonas</taxon>
    </lineage>
</organism>
<reference evidence="3" key="1">
    <citation type="journal article" date="2019" name="Int. J. Syst. Evol. Microbiol.">
        <title>The Global Catalogue of Microorganisms (GCM) 10K type strain sequencing project: providing services to taxonomists for standard genome sequencing and annotation.</title>
        <authorList>
            <consortium name="The Broad Institute Genomics Platform"/>
            <consortium name="The Broad Institute Genome Sequencing Center for Infectious Disease"/>
            <person name="Wu L."/>
            <person name="Ma J."/>
        </authorList>
    </citation>
    <scope>NUCLEOTIDE SEQUENCE [LARGE SCALE GENOMIC DNA]</scope>
    <source>
        <strain evidence="3">KCTC 62192</strain>
    </source>
</reference>
<feature type="compositionally biased region" description="Low complexity" evidence="1">
    <location>
        <begin position="32"/>
        <end position="47"/>
    </location>
</feature>
<evidence type="ECO:0000256" key="1">
    <source>
        <dbReference type="SAM" id="MobiDB-lite"/>
    </source>
</evidence>
<keyword evidence="3" id="KW-1185">Reference proteome</keyword>